<accession>A0AA38TPW4</accession>
<dbReference type="Proteomes" id="UP001172457">
    <property type="component" value="Chromosome 3"/>
</dbReference>
<protein>
    <submittedName>
        <fullName evidence="1">Uncharacterized protein</fullName>
    </submittedName>
</protein>
<comment type="caution">
    <text evidence="1">The sequence shown here is derived from an EMBL/GenBank/DDBJ whole genome shotgun (WGS) entry which is preliminary data.</text>
</comment>
<dbReference type="EMBL" id="JARYMX010000003">
    <property type="protein sequence ID" value="KAJ9559376.1"/>
    <property type="molecule type" value="Genomic_DNA"/>
</dbReference>
<evidence type="ECO:0000313" key="1">
    <source>
        <dbReference type="EMBL" id="KAJ9559376.1"/>
    </source>
</evidence>
<organism evidence="1 2">
    <name type="scientific">Centaurea solstitialis</name>
    <name type="common">yellow star-thistle</name>
    <dbReference type="NCBI Taxonomy" id="347529"/>
    <lineage>
        <taxon>Eukaryota</taxon>
        <taxon>Viridiplantae</taxon>
        <taxon>Streptophyta</taxon>
        <taxon>Embryophyta</taxon>
        <taxon>Tracheophyta</taxon>
        <taxon>Spermatophyta</taxon>
        <taxon>Magnoliopsida</taxon>
        <taxon>eudicotyledons</taxon>
        <taxon>Gunneridae</taxon>
        <taxon>Pentapetalae</taxon>
        <taxon>asterids</taxon>
        <taxon>campanulids</taxon>
        <taxon>Asterales</taxon>
        <taxon>Asteraceae</taxon>
        <taxon>Carduoideae</taxon>
        <taxon>Cardueae</taxon>
        <taxon>Centaureinae</taxon>
        <taxon>Centaurea</taxon>
    </lineage>
</organism>
<proteinExistence type="predicted"/>
<name>A0AA38TPW4_9ASTR</name>
<evidence type="ECO:0000313" key="2">
    <source>
        <dbReference type="Proteomes" id="UP001172457"/>
    </source>
</evidence>
<reference evidence="1" key="1">
    <citation type="submission" date="2023-03" db="EMBL/GenBank/DDBJ databases">
        <title>Chromosome-scale reference genome and RAD-based genetic map of yellow starthistle (Centaurea solstitialis) reveal putative structural variation and QTLs associated with invader traits.</title>
        <authorList>
            <person name="Reatini B."/>
            <person name="Cang F.A."/>
            <person name="Jiang Q."/>
            <person name="Mckibben M.T.W."/>
            <person name="Barker M.S."/>
            <person name="Rieseberg L.H."/>
            <person name="Dlugosch K.M."/>
        </authorList>
    </citation>
    <scope>NUCLEOTIDE SEQUENCE</scope>
    <source>
        <strain evidence="1">CAN-66</strain>
        <tissue evidence="1">Leaf</tissue>
    </source>
</reference>
<keyword evidence="2" id="KW-1185">Reference proteome</keyword>
<gene>
    <name evidence="1" type="ORF">OSB04_013990</name>
</gene>
<dbReference type="AlphaFoldDB" id="A0AA38TPW4"/>
<sequence>MAIPDKVMEITDRVLFKTSQEETMITDARGIECLTSVYRIGTACSMEIPRDRIEISDALNQLQVVKKTFLKVSNFNHIASYVAFRKVGILSNREQK</sequence>